<gene>
    <name evidence="9" type="ORF">SAMN05444412_11767</name>
</gene>
<sequence>MKDLAINSQKIEKLCKQHHVERLHLFGSALGDSFNQDSDVDFLVKFEDMEPSGYFENFLTLKEKLSELVNRDIDLVEEQTLKNPILIASINKNKKLIYGQQDQ</sequence>
<keyword evidence="2" id="KW-0808">Transferase</keyword>
<keyword evidence="7" id="KW-0460">Magnesium</keyword>
<evidence type="ECO:0000256" key="2">
    <source>
        <dbReference type="ARBA" id="ARBA00022679"/>
    </source>
</evidence>
<comment type="cofactor">
    <cofactor evidence="1">
        <name>Mg(2+)</name>
        <dbReference type="ChEBI" id="CHEBI:18420"/>
    </cofactor>
</comment>
<organism evidence="9 10">
    <name type="scientific">Rhodonellum ikkaensis</name>
    <dbReference type="NCBI Taxonomy" id="336829"/>
    <lineage>
        <taxon>Bacteria</taxon>
        <taxon>Pseudomonadati</taxon>
        <taxon>Bacteroidota</taxon>
        <taxon>Cytophagia</taxon>
        <taxon>Cytophagales</taxon>
        <taxon>Cytophagaceae</taxon>
        <taxon>Rhodonellum</taxon>
    </lineage>
</organism>
<comment type="caution">
    <text evidence="9">The sequence shown here is derived from an EMBL/GenBank/DDBJ whole genome shotgun (WGS) entry which is preliminary data.</text>
</comment>
<dbReference type="RefSeq" id="WP_019599977.1">
    <property type="nucleotide sequence ID" value="NZ_FNQC01000017.1"/>
</dbReference>
<evidence type="ECO:0000256" key="7">
    <source>
        <dbReference type="ARBA" id="ARBA00022842"/>
    </source>
</evidence>
<evidence type="ECO:0000313" key="9">
    <source>
        <dbReference type="EMBL" id="SDZ49268.1"/>
    </source>
</evidence>
<feature type="domain" description="Polymerase beta nucleotidyltransferase" evidence="8">
    <location>
        <begin position="9"/>
        <end position="102"/>
    </location>
</feature>
<dbReference type="SUPFAM" id="SSF81301">
    <property type="entry name" value="Nucleotidyltransferase"/>
    <property type="match status" value="1"/>
</dbReference>
<keyword evidence="10" id="KW-1185">Reference proteome</keyword>
<dbReference type="PANTHER" id="PTHR33571:SF12">
    <property type="entry name" value="BSL3053 PROTEIN"/>
    <property type="match status" value="1"/>
</dbReference>
<evidence type="ECO:0000256" key="6">
    <source>
        <dbReference type="ARBA" id="ARBA00022840"/>
    </source>
</evidence>
<evidence type="ECO:0000313" key="10">
    <source>
        <dbReference type="Proteomes" id="UP000199663"/>
    </source>
</evidence>
<dbReference type="Gene3D" id="3.30.460.10">
    <property type="entry name" value="Beta Polymerase, domain 2"/>
    <property type="match status" value="1"/>
</dbReference>
<keyword evidence="4" id="KW-0479">Metal-binding</keyword>
<dbReference type="InterPro" id="IPR052038">
    <property type="entry name" value="Type-VII_TA_antitoxin"/>
</dbReference>
<dbReference type="EMBL" id="FNQC01000017">
    <property type="protein sequence ID" value="SDZ49268.1"/>
    <property type="molecule type" value="Genomic_DNA"/>
</dbReference>
<keyword evidence="3" id="KW-0548">Nucleotidyltransferase</keyword>
<accession>A0A1H3THB9</accession>
<proteinExistence type="predicted"/>
<dbReference type="InterPro" id="IPR043519">
    <property type="entry name" value="NT_sf"/>
</dbReference>
<keyword evidence="6" id="KW-0067">ATP-binding</keyword>
<dbReference type="PANTHER" id="PTHR33571">
    <property type="entry name" value="SSL8005 PROTEIN"/>
    <property type="match status" value="1"/>
</dbReference>
<reference evidence="9 10" key="1">
    <citation type="submission" date="2016-10" db="EMBL/GenBank/DDBJ databases">
        <authorList>
            <person name="Varghese N."/>
            <person name="Submissions S."/>
        </authorList>
    </citation>
    <scope>NUCLEOTIDE SEQUENCE [LARGE SCALE GENOMIC DNA]</scope>
    <source>
        <strain evidence="9 10">DSM 17997</strain>
    </source>
</reference>
<protein>
    <recommendedName>
        <fullName evidence="8">Polymerase beta nucleotidyltransferase domain-containing protein</fullName>
    </recommendedName>
</protein>
<keyword evidence="5" id="KW-0547">Nucleotide-binding</keyword>
<dbReference type="Proteomes" id="UP000199663">
    <property type="component" value="Unassembled WGS sequence"/>
</dbReference>
<dbReference type="InterPro" id="IPR041633">
    <property type="entry name" value="Polbeta"/>
</dbReference>
<dbReference type="CDD" id="cd05403">
    <property type="entry name" value="NT_KNTase_like"/>
    <property type="match status" value="1"/>
</dbReference>
<evidence type="ECO:0000256" key="3">
    <source>
        <dbReference type="ARBA" id="ARBA00022695"/>
    </source>
</evidence>
<evidence type="ECO:0000256" key="5">
    <source>
        <dbReference type="ARBA" id="ARBA00022741"/>
    </source>
</evidence>
<name>A0A1H3THB9_9BACT</name>
<dbReference type="Pfam" id="PF18765">
    <property type="entry name" value="Polbeta"/>
    <property type="match status" value="1"/>
</dbReference>
<evidence type="ECO:0000256" key="4">
    <source>
        <dbReference type="ARBA" id="ARBA00022723"/>
    </source>
</evidence>
<evidence type="ECO:0000259" key="8">
    <source>
        <dbReference type="Pfam" id="PF18765"/>
    </source>
</evidence>
<evidence type="ECO:0000256" key="1">
    <source>
        <dbReference type="ARBA" id="ARBA00001946"/>
    </source>
</evidence>